<keyword evidence="1" id="KW-0812">Transmembrane</keyword>
<dbReference type="Gene3D" id="1.20.1250.20">
    <property type="entry name" value="MFS general substrate transporter like domains"/>
    <property type="match status" value="2"/>
</dbReference>
<keyword evidence="3" id="KW-1185">Reference proteome</keyword>
<name>A0A2Y9BPV8_9FIRM</name>
<dbReference type="Pfam" id="PF13347">
    <property type="entry name" value="MFS_2"/>
    <property type="match status" value="1"/>
</dbReference>
<feature type="transmembrane region" description="Helical" evidence="1">
    <location>
        <begin position="21"/>
        <end position="41"/>
    </location>
</feature>
<dbReference type="RefSeq" id="WP_109734023.1">
    <property type="nucleotide sequence ID" value="NZ_BAAACK010000017.1"/>
</dbReference>
<dbReference type="Proteomes" id="UP000245845">
    <property type="component" value="Unassembled WGS sequence"/>
</dbReference>
<dbReference type="NCBIfam" id="TIGR00792">
    <property type="entry name" value="gph"/>
    <property type="match status" value="1"/>
</dbReference>
<evidence type="ECO:0000313" key="3">
    <source>
        <dbReference type="Proteomes" id="UP000245845"/>
    </source>
</evidence>
<dbReference type="GO" id="GO:0015293">
    <property type="term" value="F:symporter activity"/>
    <property type="evidence" value="ECO:0007669"/>
    <property type="project" value="InterPro"/>
</dbReference>
<dbReference type="GO" id="GO:0006814">
    <property type="term" value="P:sodium ion transport"/>
    <property type="evidence" value="ECO:0007669"/>
    <property type="project" value="InterPro"/>
</dbReference>
<dbReference type="InterPro" id="IPR001927">
    <property type="entry name" value="Na/Gal_symport"/>
</dbReference>
<comment type="caution">
    <text evidence="2">The sequence shown here is derived from an EMBL/GenBank/DDBJ whole genome shotgun (WGS) entry which is preliminary data.</text>
</comment>
<dbReference type="InterPro" id="IPR036259">
    <property type="entry name" value="MFS_trans_sf"/>
</dbReference>
<feature type="transmembrane region" description="Helical" evidence="1">
    <location>
        <begin position="415"/>
        <end position="434"/>
    </location>
</feature>
<dbReference type="CDD" id="cd17332">
    <property type="entry name" value="MFS_MelB_like"/>
    <property type="match status" value="1"/>
</dbReference>
<sequence>MKQMRSDMEKVGIGEKFAYSLGDFASNLIFALACSLITYFYTNTVGISAAAAGSVLMFSQIFDGISDVLIGFLIDRTRSKYGKARPWLLWMAVPFGIACILLVCVPRNASMVVKIVYAFITYNLVMTVFYTAINVPYGALNTLMTRDQYQRSVINIWRMTMAMLATMVVTAVTLPIIKSLGGDQAAWIKTMVIYATLAVAMFLICFKCTRERVTEELGVQEQVPVKKALKAVVKNNYWLLLIGVWLLYAINTTFSGTTTVYYAQYILGNETLMGPINIALNLPAVIGIPFMAPLIKKFGKKPLAIAGCCITLCGCLLMLVQPENLTMVVAATLVKGLGTVPFWAVLYAMMADTVEYGEWKTGVRTEGLLYSASTFGAKAGAGIGSAIVGAILTANMFNGMLEVQPQSAVSAISSMYLYVPIVMVALQIVCLVFYKLDKEYPQIMAELKIREANARKKAEGVE</sequence>
<dbReference type="PROSITE" id="PS51257">
    <property type="entry name" value="PROKAR_LIPOPROTEIN"/>
    <property type="match status" value="1"/>
</dbReference>
<protein>
    <submittedName>
        <fullName evidence="2">GPH family glycoside/pentoside/hexuronide:cation symporter</fullName>
    </submittedName>
</protein>
<feature type="transmembrane region" description="Helical" evidence="1">
    <location>
        <begin position="326"/>
        <end position="347"/>
    </location>
</feature>
<feature type="transmembrane region" description="Helical" evidence="1">
    <location>
        <begin position="302"/>
        <end position="320"/>
    </location>
</feature>
<feature type="transmembrane region" description="Helical" evidence="1">
    <location>
        <begin position="186"/>
        <end position="206"/>
    </location>
</feature>
<feature type="transmembrane region" description="Helical" evidence="1">
    <location>
        <begin position="275"/>
        <end position="295"/>
    </location>
</feature>
<evidence type="ECO:0000313" key="2">
    <source>
        <dbReference type="EMBL" id="PWJ17065.1"/>
    </source>
</evidence>
<reference evidence="2 3" key="1">
    <citation type="submission" date="2018-05" db="EMBL/GenBank/DDBJ databases">
        <title>The Hungate 1000. A catalogue of reference genomes from the rumen microbiome.</title>
        <authorList>
            <person name="Kelly W."/>
        </authorList>
    </citation>
    <scope>NUCLEOTIDE SEQUENCE [LARGE SCALE GENOMIC DNA]</scope>
    <source>
        <strain evidence="2 3">NLAE-zl-C242</strain>
    </source>
</reference>
<dbReference type="PANTHER" id="PTHR11328:SF24">
    <property type="entry name" value="MAJOR FACILITATOR SUPERFAMILY (MFS) PROFILE DOMAIN-CONTAINING PROTEIN"/>
    <property type="match status" value="1"/>
</dbReference>
<accession>A0A2Y9BPV8</accession>
<feature type="transmembrane region" description="Helical" evidence="1">
    <location>
        <begin position="368"/>
        <end position="395"/>
    </location>
</feature>
<evidence type="ECO:0000256" key="1">
    <source>
        <dbReference type="SAM" id="Phobius"/>
    </source>
</evidence>
<dbReference type="GO" id="GO:0008643">
    <property type="term" value="P:carbohydrate transport"/>
    <property type="evidence" value="ECO:0007669"/>
    <property type="project" value="InterPro"/>
</dbReference>
<keyword evidence="1" id="KW-1133">Transmembrane helix</keyword>
<feature type="transmembrane region" description="Helical" evidence="1">
    <location>
        <begin position="47"/>
        <end position="75"/>
    </location>
</feature>
<feature type="transmembrane region" description="Helical" evidence="1">
    <location>
        <begin position="237"/>
        <end position="263"/>
    </location>
</feature>
<dbReference type="SUPFAM" id="SSF103473">
    <property type="entry name" value="MFS general substrate transporter"/>
    <property type="match status" value="1"/>
</dbReference>
<dbReference type="GO" id="GO:0005886">
    <property type="term" value="C:plasma membrane"/>
    <property type="evidence" value="ECO:0007669"/>
    <property type="project" value="TreeGrafter"/>
</dbReference>
<dbReference type="AlphaFoldDB" id="A0A2Y9BPV8"/>
<feature type="transmembrane region" description="Helical" evidence="1">
    <location>
        <begin position="87"/>
        <end position="109"/>
    </location>
</feature>
<dbReference type="PANTHER" id="PTHR11328">
    <property type="entry name" value="MAJOR FACILITATOR SUPERFAMILY DOMAIN-CONTAINING PROTEIN"/>
    <property type="match status" value="1"/>
</dbReference>
<gene>
    <name evidence="2" type="ORF">A8806_1296</name>
</gene>
<proteinExistence type="predicted"/>
<feature type="transmembrane region" description="Helical" evidence="1">
    <location>
        <begin position="161"/>
        <end position="180"/>
    </location>
</feature>
<organism evidence="2 3">
    <name type="scientific">Faecalicatena orotica</name>
    <dbReference type="NCBI Taxonomy" id="1544"/>
    <lineage>
        <taxon>Bacteria</taxon>
        <taxon>Bacillati</taxon>
        <taxon>Bacillota</taxon>
        <taxon>Clostridia</taxon>
        <taxon>Lachnospirales</taxon>
        <taxon>Lachnospiraceae</taxon>
        <taxon>Faecalicatena</taxon>
    </lineage>
</organism>
<keyword evidence="1" id="KW-0472">Membrane</keyword>
<feature type="transmembrane region" description="Helical" evidence="1">
    <location>
        <begin position="115"/>
        <end position="140"/>
    </location>
</feature>
<dbReference type="OrthoDB" id="9764596at2"/>
<dbReference type="InterPro" id="IPR039672">
    <property type="entry name" value="MFS_2"/>
</dbReference>
<dbReference type="EMBL" id="QGDL01000029">
    <property type="protein sequence ID" value="PWJ17065.1"/>
    <property type="molecule type" value="Genomic_DNA"/>
</dbReference>